<dbReference type="KEGG" id="ccot:CCAX7_21190"/>
<organism evidence="1 2">
    <name type="scientific">Capsulimonas corticalis</name>
    <dbReference type="NCBI Taxonomy" id="2219043"/>
    <lineage>
        <taxon>Bacteria</taxon>
        <taxon>Bacillati</taxon>
        <taxon>Armatimonadota</taxon>
        <taxon>Armatimonadia</taxon>
        <taxon>Capsulimonadales</taxon>
        <taxon>Capsulimonadaceae</taxon>
        <taxon>Capsulimonas</taxon>
    </lineage>
</organism>
<keyword evidence="2" id="KW-1185">Reference proteome</keyword>
<gene>
    <name evidence="1" type="ORF">CCAX7_21190</name>
</gene>
<dbReference type="AlphaFoldDB" id="A0A402D1U9"/>
<dbReference type="InterPro" id="IPR008775">
    <property type="entry name" value="Phytyl_CoA_dOase-like"/>
</dbReference>
<evidence type="ECO:0000313" key="1">
    <source>
        <dbReference type="EMBL" id="BDI30068.1"/>
    </source>
</evidence>
<name>A0A402D1U9_9BACT</name>
<protein>
    <submittedName>
        <fullName evidence="1">Phytanoyl-CoA dioxygenase</fullName>
    </submittedName>
</protein>
<dbReference type="GO" id="GO:0005506">
    <property type="term" value="F:iron ion binding"/>
    <property type="evidence" value="ECO:0007669"/>
    <property type="project" value="UniProtKB-ARBA"/>
</dbReference>
<reference evidence="1 2" key="1">
    <citation type="journal article" date="2019" name="Int. J. Syst. Evol. Microbiol.">
        <title>Capsulimonas corticalis gen. nov., sp. nov., an aerobic capsulated bacterium, of a novel bacterial order, Capsulimonadales ord. nov., of the class Armatimonadia of the phylum Armatimonadetes.</title>
        <authorList>
            <person name="Li J."/>
            <person name="Kudo C."/>
            <person name="Tonouchi A."/>
        </authorList>
    </citation>
    <scope>NUCLEOTIDE SEQUENCE [LARGE SCALE GENOMIC DNA]</scope>
    <source>
        <strain evidence="1 2">AX-7</strain>
    </source>
</reference>
<keyword evidence="1" id="KW-0560">Oxidoreductase</keyword>
<dbReference type="Gene3D" id="2.60.120.620">
    <property type="entry name" value="q2cbj1_9rhob like domain"/>
    <property type="match status" value="1"/>
</dbReference>
<dbReference type="EMBL" id="AP025739">
    <property type="protein sequence ID" value="BDI30068.1"/>
    <property type="molecule type" value="Genomic_DNA"/>
</dbReference>
<dbReference type="GO" id="GO:0016706">
    <property type="term" value="F:2-oxoglutarate-dependent dioxygenase activity"/>
    <property type="evidence" value="ECO:0007669"/>
    <property type="project" value="UniProtKB-ARBA"/>
</dbReference>
<dbReference type="SUPFAM" id="SSF51197">
    <property type="entry name" value="Clavaminate synthase-like"/>
    <property type="match status" value="1"/>
</dbReference>
<dbReference type="PANTHER" id="PTHR20883:SF48">
    <property type="entry name" value="ECTOINE DIOXYGENASE"/>
    <property type="match status" value="1"/>
</dbReference>
<sequence>MTKPTPPHSSQTVETKNRLALEIAARGYAIAPDVLTDMTIHALIQEIATAGSAAGQRKGSDVYAIRNLLDEAPGVRALARSPKALGLAAAILGPDYFPVRGILFDKTADANWRVIWHQDLSIAVRERREAPGFGPWSLKSGVVHVQPPTEVLEKMITLRLHLDECALENGPLRVLPGSHLAGRLSAGAIPEWRSRIPEIVCPVPRGGALLMRPLLLHASSDAAVPGHRRVIHIEYAAAPLPGGLEWFETA</sequence>
<accession>A0A402D1U9</accession>
<dbReference type="PANTHER" id="PTHR20883">
    <property type="entry name" value="PHYTANOYL-COA DIOXYGENASE DOMAIN CONTAINING 1"/>
    <property type="match status" value="1"/>
</dbReference>
<keyword evidence="1" id="KW-0223">Dioxygenase</keyword>
<dbReference type="RefSeq" id="WP_119323523.1">
    <property type="nucleotide sequence ID" value="NZ_AP025739.1"/>
</dbReference>
<evidence type="ECO:0000313" key="2">
    <source>
        <dbReference type="Proteomes" id="UP000287394"/>
    </source>
</evidence>
<dbReference type="Pfam" id="PF05721">
    <property type="entry name" value="PhyH"/>
    <property type="match status" value="1"/>
</dbReference>
<dbReference type="Proteomes" id="UP000287394">
    <property type="component" value="Chromosome"/>
</dbReference>
<dbReference type="OrthoDB" id="9791262at2"/>
<proteinExistence type="predicted"/>